<dbReference type="SUPFAM" id="SSF48498">
    <property type="entry name" value="Tetracyclin repressor-like, C-terminal domain"/>
    <property type="match status" value="1"/>
</dbReference>
<reference evidence="7" key="1">
    <citation type="journal article" date="2019" name="Int. J. Syst. Evol. Microbiol.">
        <title>The Global Catalogue of Microorganisms (GCM) 10K type strain sequencing project: providing services to taxonomists for standard genome sequencing and annotation.</title>
        <authorList>
            <consortium name="The Broad Institute Genomics Platform"/>
            <consortium name="The Broad Institute Genome Sequencing Center for Infectious Disease"/>
            <person name="Wu L."/>
            <person name="Ma J."/>
        </authorList>
    </citation>
    <scope>NUCLEOTIDE SEQUENCE [LARGE SCALE GENOMIC DNA]</scope>
    <source>
        <strain evidence="7">CCM 7044</strain>
    </source>
</reference>
<dbReference type="InterPro" id="IPR004111">
    <property type="entry name" value="Repressor_TetR_C"/>
</dbReference>
<dbReference type="EMBL" id="JBHUOG010000002">
    <property type="protein sequence ID" value="MFD2796280.1"/>
    <property type="molecule type" value="Genomic_DNA"/>
</dbReference>
<dbReference type="Pfam" id="PF02909">
    <property type="entry name" value="TetR_C_1"/>
    <property type="match status" value="1"/>
</dbReference>
<evidence type="ECO:0000256" key="2">
    <source>
        <dbReference type="ARBA" id="ARBA00023125"/>
    </source>
</evidence>
<evidence type="ECO:0000256" key="4">
    <source>
        <dbReference type="PROSITE-ProRule" id="PRU00335"/>
    </source>
</evidence>
<evidence type="ECO:0000313" key="7">
    <source>
        <dbReference type="Proteomes" id="UP001597479"/>
    </source>
</evidence>
<keyword evidence="7" id="KW-1185">Reference proteome</keyword>
<dbReference type="InterPro" id="IPR009057">
    <property type="entry name" value="Homeodomain-like_sf"/>
</dbReference>
<dbReference type="Proteomes" id="UP001597479">
    <property type="component" value="Unassembled WGS sequence"/>
</dbReference>
<dbReference type="InterPro" id="IPR036271">
    <property type="entry name" value="Tet_transcr_reg_TetR-rel_C_sf"/>
</dbReference>
<dbReference type="InterPro" id="IPR001647">
    <property type="entry name" value="HTH_TetR"/>
</dbReference>
<evidence type="ECO:0000259" key="5">
    <source>
        <dbReference type="PROSITE" id="PS50977"/>
    </source>
</evidence>
<dbReference type="Pfam" id="PF00440">
    <property type="entry name" value="TetR_N"/>
    <property type="match status" value="1"/>
</dbReference>
<keyword evidence="1" id="KW-0805">Transcription regulation</keyword>
<feature type="domain" description="HTH tetR-type" evidence="5">
    <location>
        <begin position="27"/>
        <end position="87"/>
    </location>
</feature>
<gene>
    <name evidence="6" type="ORF">ACFS27_22145</name>
</gene>
<dbReference type="Gene3D" id="1.10.357.10">
    <property type="entry name" value="Tetracycline Repressor, domain 2"/>
    <property type="match status" value="1"/>
</dbReference>
<keyword evidence="2 4" id="KW-0238">DNA-binding</keyword>
<name>A0ABW5W0B1_9MICO</name>
<organism evidence="6 7">
    <name type="scientific">Promicromonospora vindobonensis</name>
    <dbReference type="NCBI Taxonomy" id="195748"/>
    <lineage>
        <taxon>Bacteria</taxon>
        <taxon>Bacillati</taxon>
        <taxon>Actinomycetota</taxon>
        <taxon>Actinomycetes</taxon>
        <taxon>Micrococcales</taxon>
        <taxon>Promicromonosporaceae</taxon>
        <taxon>Promicromonospora</taxon>
    </lineage>
</organism>
<dbReference type="Gene3D" id="1.10.10.60">
    <property type="entry name" value="Homeodomain-like"/>
    <property type="match status" value="1"/>
</dbReference>
<sequence>MPRELIDLLWRDHPSAPQGGTRGPRSRITTGAVVDAALALADAEGLAAVTVRRLGDALGISTMSVYTHVNGRDDLLVLMADAVYARMPLPGYGTAGWRTRVRRVADASLALHLEHPWLLEIEDDRTAFGPGTIAKYDHELHALDPLHLDDVARDAALTFVLDFVRGAARARRRGPRADELPQVWARWAGRLAEYLGDDYPLAQRVGGAAGEEMNAPSSPAHAWEFGMARVLDALARAAAEPGA</sequence>
<dbReference type="RefSeq" id="WP_377187586.1">
    <property type="nucleotide sequence ID" value="NZ_JBHUOG010000002.1"/>
</dbReference>
<evidence type="ECO:0000256" key="1">
    <source>
        <dbReference type="ARBA" id="ARBA00023015"/>
    </source>
</evidence>
<feature type="DNA-binding region" description="H-T-H motif" evidence="4">
    <location>
        <begin position="50"/>
        <end position="69"/>
    </location>
</feature>
<comment type="caution">
    <text evidence="6">The sequence shown here is derived from an EMBL/GenBank/DDBJ whole genome shotgun (WGS) entry which is preliminary data.</text>
</comment>
<evidence type="ECO:0000256" key="3">
    <source>
        <dbReference type="ARBA" id="ARBA00023163"/>
    </source>
</evidence>
<dbReference type="SUPFAM" id="SSF46689">
    <property type="entry name" value="Homeodomain-like"/>
    <property type="match status" value="1"/>
</dbReference>
<proteinExistence type="predicted"/>
<keyword evidence="3" id="KW-0804">Transcription</keyword>
<protein>
    <submittedName>
        <fullName evidence="6">TetR/AcrR family transcriptional regulator</fullName>
    </submittedName>
</protein>
<dbReference type="PROSITE" id="PS50977">
    <property type="entry name" value="HTH_TETR_2"/>
    <property type="match status" value="1"/>
</dbReference>
<accession>A0ABW5W0B1</accession>
<evidence type="ECO:0000313" key="6">
    <source>
        <dbReference type="EMBL" id="MFD2796280.1"/>
    </source>
</evidence>